<comment type="catalytic activity">
    <reaction evidence="11 12">
        <text>ATP + H2O = ADP + phosphate + H(+)</text>
        <dbReference type="Rhea" id="RHEA:13065"/>
        <dbReference type="ChEBI" id="CHEBI:15377"/>
        <dbReference type="ChEBI" id="CHEBI:15378"/>
        <dbReference type="ChEBI" id="CHEBI:30616"/>
        <dbReference type="ChEBI" id="CHEBI:43474"/>
        <dbReference type="ChEBI" id="CHEBI:456216"/>
        <dbReference type="EC" id="5.6.2.4"/>
    </reaction>
</comment>
<dbReference type="EMBL" id="JPER01000004">
    <property type="protein sequence ID" value="KFZ30685.1"/>
    <property type="molecule type" value="Genomic_DNA"/>
</dbReference>
<evidence type="ECO:0000256" key="9">
    <source>
        <dbReference type="ARBA" id="ARBA00023125"/>
    </source>
</evidence>
<dbReference type="Pfam" id="PF00270">
    <property type="entry name" value="DEAD"/>
    <property type="match status" value="1"/>
</dbReference>
<dbReference type="SMART" id="SM00490">
    <property type="entry name" value="HELICc"/>
    <property type="match status" value="1"/>
</dbReference>
<keyword evidence="5 12" id="KW-0378">Hydrolase</keyword>
<comment type="subunit">
    <text evidence="12">Component of the replication restart primosome.</text>
</comment>
<dbReference type="SUPFAM" id="SSF52540">
    <property type="entry name" value="P-loop containing nucleoside triphosphate hydrolases"/>
    <property type="match status" value="2"/>
</dbReference>
<feature type="binding site" evidence="12">
    <location>
        <position position="469"/>
    </location>
    <ligand>
        <name>Zn(2+)</name>
        <dbReference type="ChEBI" id="CHEBI:29105"/>
        <label>2</label>
    </ligand>
</feature>
<dbReference type="GO" id="GO:0003677">
    <property type="term" value="F:DNA binding"/>
    <property type="evidence" value="ECO:0007669"/>
    <property type="project" value="UniProtKB-UniRule"/>
</dbReference>
<dbReference type="GO" id="GO:0043138">
    <property type="term" value="F:3'-5' DNA helicase activity"/>
    <property type="evidence" value="ECO:0007669"/>
    <property type="project" value="UniProtKB-EC"/>
</dbReference>
<organism evidence="15 16">
    <name type="scientific">Pseudidiomarina salinarum</name>
    <dbReference type="NCBI Taxonomy" id="435908"/>
    <lineage>
        <taxon>Bacteria</taxon>
        <taxon>Pseudomonadati</taxon>
        <taxon>Pseudomonadota</taxon>
        <taxon>Gammaproteobacteria</taxon>
        <taxon>Alteromonadales</taxon>
        <taxon>Idiomarinaceae</taxon>
        <taxon>Pseudidiomarina</taxon>
    </lineage>
</organism>
<dbReference type="STRING" id="435908.IDSA_09180"/>
<proteinExistence type="inferred from homology"/>
<keyword evidence="8 12" id="KW-0067">ATP-binding</keyword>
<evidence type="ECO:0000256" key="4">
    <source>
        <dbReference type="ARBA" id="ARBA00022741"/>
    </source>
</evidence>
<dbReference type="InterPro" id="IPR011545">
    <property type="entry name" value="DEAD/DEAH_box_helicase_dom"/>
</dbReference>
<dbReference type="Pfam" id="PF00271">
    <property type="entry name" value="Helicase_C"/>
    <property type="match status" value="1"/>
</dbReference>
<comment type="cofactor">
    <cofactor evidence="12">
        <name>Zn(2+)</name>
        <dbReference type="ChEBI" id="CHEBI:29105"/>
    </cofactor>
    <text evidence="12">Binds 2 zinc ions per subunit.</text>
</comment>
<feature type="binding site" evidence="12">
    <location>
        <position position="448"/>
    </location>
    <ligand>
        <name>Zn(2+)</name>
        <dbReference type="ChEBI" id="CHEBI:29105"/>
        <label>2</label>
    </ligand>
</feature>
<dbReference type="OrthoDB" id="9759544at2"/>
<dbReference type="PROSITE" id="PS51194">
    <property type="entry name" value="HELICASE_CTER"/>
    <property type="match status" value="1"/>
</dbReference>
<dbReference type="GO" id="GO:0006270">
    <property type="term" value="P:DNA replication initiation"/>
    <property type="evidence" value="ECO:0007669"/>
    <property type="project" value="TreeGrafter"/>
</dbReference>
<dbReference type="CDD" id="cd17929">
    <property type="entry name" value="DEXHc_priA"/>
    <property type="match status" value="1"/>
</dbReference>
<dbReference type="Gene3D" id="3.40.50.300">
    <property type="entry name" value="P-loop containing nucleotide triphosphate hydrolases"/>
    <property type="match status" value="2"/>
</dbReference>
<feature type="binding site" evidence="12">
    <location>
        <position position="442"/>
    </location>
    <ligand>
        <name>Zn(2+)</name>
        <dbReference type="ChEBI" id="CHEBI:29105"/>
        <label>1</label>
    </ligand>
</feature>
<comment type="function">
    <text evidence="12">Initiates the restart of stalled replication forks, which reloads the replicative helicase on sites other than the origin of replication. Recognizes and binds to abandoned replication forks and remodels them to uncover a helicase loading site. Promotes assembly of the primosome at these replication forks.</text>
</comment>
<gene>
    <name evidence="12" type="primary">priA</name>
    <name evidence="15" type="ORF">IDSA_09180</name>
</gene>
<evidence type="ECO:0000313" key="16">
    <source>
        <dbReference type="Proteomes" id="UP000054363"/>
    </source>
</evidence>
<keyword evidence="3 12" id="KW-0479">Metal-binding</keyword>
<dbReference type="FunFam" id="3.40.1440.60:FF:000001">
    <property type="entry name" value="Primosomal protein N"/>
    <property type="match status" value="1"/>
</dbReference>
<keyword evidence="16" id="KW-1185">Reference proteome</keyword>
<keyword evidence="2 12" id="KW-0235">DNA replication</keyword>
<dbReference type="InterPro" id="IPR041236">
    <property type="entry name" value="PriA_C"/>
</dbReference>
<feature type="domain" description="Helicase ATP-binding" evidence="13">
    <location>
        <begin position="214"/>
        <end position="380"/>
    </location>
</feature>
<dbReference type="PANTHER" id="PTHR30580:SF0">
    <property type="entry name" value="PRIMOSOMAL PROTEIN N"/>
    <property type="match status" value="1"/>
</dbReference>
<dbReference type="InterPro" id="IPR027417">
    <property type="entry name" value="P-loop_NTPase"/>
</dbReference>
<dbReference type="GO" id="GO:0006269">
    <property type="term" value="P:DNA replication, synthesis of primer"/>
    <property type="evidence" value="ECO:0007669"/>
    <property type="project" value="UniProtKB-KW"/>
</dbReference>
<evidence type="ECO:0000256" key="8">
    <source>
        <dbReference type="ARBA" id="ARBA00022840"/>
    </source>
</evidence>
<evidence type="ECO:0000259" key="14">
    <source>
        <dbReference type="PROSITE" id="PS51194"/>
    </source>
</evidence>
<sequence length="732" mass="81911">MTALADSPTVYVIQVALPVPLQRVFDYDCEQLPAVGARVRVPFGRRELIGICTGEARQPDPSMARKSILAVLDDTPVWPAALWQLLHWAADYYQHPLGEVLHHALPGLLRQGEAQDYQATERYELTADGKAVELDSLKRAPQQQRLIAALRRQPLLSRDIRTEEFSPSALKNLQEKGLVERVRHVPAQQADWAFGLDAEPLQLNLEQAQAVATLAAAGTPQTYLLEGVTGSGKTEVYLQAMAEVLRRGQQVLVLVPEIGLTPQTLRRFRQRFTVPVVMLHSALTDRERLDAWLDARNGAAAIIIGTRSAIFTPCARLGMIIVDEEHDNSLKQQEGFRYHARDLAVMRGHEERVPVILGSATPALETLNNALQKRYGLLRLTKRAGAAKPARHVVLDIKNLPLKSGLSSPLIKLMEQELKSGQQVLLFLNRRGFAPALLCHECGWLAQCQRCDAYFTVHQHSRMLQCHHCGTQQRIPHQCHDCGSTQLVGRGTGTEQLEQTLTELFPDYPVLRIDRDSTRRKGSLQQHLSDARDNKFPILVGTQMLAKGHHFPEVTLVALLDVDGALYSADFRAAERLGQLYTQVAGRAGRASKPGTVVLQTHHPEHELVQDLVNNGYHHFARTALHERELTMLPPYTQLTLFRADANDAELALGALERIASFFPELEGVTVLGPMPAVMERRAGRYRYQLLLQCANRGLRAQLLRHVLPQLEACSELRRVRWSVDVDPQDFS</sequence>
<dbReference type="Proteomes" id="UP000054363">
    <property type="component" value="Unassembled WGS sequence"/>
</dbReference>
<evidence type="ECO:0000256" key="10">
    <source>
        <dbReference type="ARBA" id="ARBA00023235"/>
    </source>
</evidence>
<evidence type="ECO:0000256" key="2">
    <source>
        <dbReference type="ARBA" id="ARBA00022705"/>
    </source>
</evidence>
<dbReference type="CDD" id="cd18804">
    <property type="entry name" value="SF2_C_priA"/>
    <property type="match status" value="1"/>
</dbReference>
<dbReference type="InterPro" id="IPR014001">
    <property type="entry name" value="Helicase_ATP-bd"/>
</dbReference>
<feature type="domain" description="Helicase C-terminal" evidence="14">
    <location>
        <begin position="449"/>
        <end position="631"/>
    </location>
</feature>
<keyword evidence="1 12" id="KW-0639">Primosome</keyword>
<evidence type="ECO:0000256" key="1">
    <source>
        <dbReference type="ARBA" id="ARBA00022515"/>
    </source>
</evidence>
<dbReference type="HAMAP" id="MF_00983">
    <property type="entry name" value="PriA"/>
    <property type="match status" value="1"/>
</dbReference>
<feature type="binding site" evidence="12">
    <location>
        <position position="479"/>
    </location>
    <ligand>
        <name>Zn(2+)</name>
        <dbReference type="ChEBI" id="CHEBI:29105"/>
        <label>1</label>
    </ligand>
</feature>
<dbReference type="GO" id="GO:0008270">
    <property type="term" value="F:zinc ion binding"/>
    <property type="evidence" value="ECO:0007669"/>
    <property type="project" value="UniProtKB-UniRule"/>
</dbReference>
<evidence type="ECO:0000313" key="15">
    <source>
        <dbReference type="EMBL" id="KFZ30685.1"/>
    </source>
</evidence>
<evidence type="ECO:0000259" key="13">
    <source>
        <dbReference type="PROSITE" id="PS51192"/>
    </source>
</evidence>
<evidence type="ECO:0000256" key="11">
    <source>
        <dbReference type="ARBA" id="ARBA00048988"/>
    </source>
</evidence>
<dbReference type="InterPro" id="IPR040498">
    <property type="entry name" value="PriA_CRR"/>
</dbReference>
<keyword evidence="4 12" id="KW-0547">Nucleotide-binding</keyword>
<keyword evidence="6 12" id="KW-0347">Helicase</keyword>
<evidence type="ECO:0000256" key="5">
    <source>
        <dbReference type="ARBA" id="ARBA00022801"/>
    </source>
</evidence>
<dbReference type="NCBIfam" id="TIGR00595">
    <property type="entry name" value="priA"/>
    <property type="match status" value="1"/>
</dbReference>
<dbReference type="GO" id="GO:1990077">
    <property type="term" value="C:primosome complex"/>
    <property type="evidence" value="ECO:0007669"/>
    <property type="project" value="UniProtKB-UniRule"/>
</dbReference>
<dbReference type="Pfam" id="PF17764">
    <property type="entry name" value="PriA_3primeBD"/>
    <property type="match status" value="1"/>
</dbReference>
<dbReference type="SMART" id="SM00487">
    <property type="entry name" value="DEXDc"/>
    <property type="match status" value="1"/>
</dbReference>
<dbReference type="Pfam" id="PF18319">
    <property type="entry name" value="Zn_ribbon_PriA"/>
    <property type="match status" value="1"/>
</dbReference>
<evidence type="ECO:0000256" key="3">
    <source>
        <dbReference type="ARBA" id="ARBA00022723"/>
    </source>
</evidence>
<dbReference type="InterPro" id="IPR042115">
    <property type="entry name" value="PriA_3primeBD_sf"/>
</dbReference>
<dbReference type="FunFam" id="3.40.50.300:FF:000489">
    <property type="entry name" value="Primosome assembly protein PriA"/>
    <property type="match status" value="1"/>
</dbReference>
<dbReference type="Pfam" id="PF21213">
    <property type="entry name" value="WHD_PriA"/>
    <property type="match status" value="1"/>
</dbReference>
<dbReference type="EC" id="5.6.2.4" evidence="12"/>
<dbReference type="GO" id="GO:0005524">
    <property type="term" value="F:ATP binding"/>
    <property type="evidence" value="ECO:0007669"/>
    <property type="project" value="UniProtKB-UniRule"/>
</dbReference>
<dbReference type="GO" id="GO:0016887">
    <property type="term" value="F:ATP hydrolysis activity"/>
    <property type="evidence" value="ECO:0007669"/>
    <property type="project" value="RHEA"/>
</dbReference>
<feature type="binding site" evidence="12">
    <location>
        <position position="451"/>
    </location>
    <ligand>
        <name>Zn(2+)</name>
        <dbReference type="ChEBI" id="CHEBI:29105"/>
        <label>2</label>
    </ligand>
</feature>
<keyword evidence="7 12" id="KW-0862">Zinc</keyword>
<comment type="catalytic activity">
    <reaction evidence="12">
        <text>Couples ATP hydrolysis with the unwinding of duplex DNA by translocating in the 3'-5' direction.</text>
        <dbReference type="EC" id="5.6.2.4"/>
    </reaction>
</comment>
<dbReference type="InterPro" id="IPR001650">
    <property type="entry name" value="Helicase_C-like"/>
</dbReference>
<keyword evidence="10 12" id="KW-0413">Isomerase</keyword>
<dbReference type="InterPro" id="IPR048949">
    <property type="entry name" value="WHD_PriA"/>
</dbReference>
<feature type="binding site" evidence="12">
    <location>
        <position position="466"/>
    </location>
    <ligand>
        <name>Zn(2+)</name>
        <dbReference type="ChEBI" id="CHEBI:29105"/>
        <label>2</label>
    </ligand>
</feature>
<dbReference type="GO" id="GO:0006310">
    <property type="term" value="P:DNA recombination"/>
    <property type="evidence" value="ECO:0007669"/>
    <property type="project" value="InterPro"/>
</dbReference>
<evidence type="ECO:0000256" key="6">
    <source>
        <dbReference type="ARBA" id="ARBA00022806"/>
    </source>
</evidence>
<dbReference type="GO" id="GO:0006302">
    <property type="term" value="P:double-strand break repair"/>
    <property type="evidence" value="ECO:0007669"/>
    <property type="project" value="InterPro"/>
</dbReference>
<evidence type="ECO:0000256" key="12">
    <source>
        <dbReference type="HAMAP-Rule" id="MF_00983"/>
    </source>
</evidence>
<dbReference type="PROSITE" id="PS51192">
    <property type="entry name" value="HELICASE_ATP_BIND_1"/>
    <property type="match status" value="1"/>
</dbReference>
<dbReference type="Pfam" id="PF18074">
    <property type="entry name" value="PriA_C"/>
    <property type="match status" value="1"/>
</dbReference>
<accession>A0A094ISL8</accession>
<protein>
    <recommendedName>
        <fullName evidence="12">Replication restart protein PriA</fullName>
    </recommendedName>
    <alternativeName>
        <fullName evidence="12">ATP-dependent DNA helicase PriA</fullName>
        <ecNumber evidence="12">5.6.2.4</ecNumber>
    </alternativeName>
    <alternativeName>
        <fullName evidence="12">DNA 3'-5' helicase PriA</fullName>
    </alternativeName>
</protein>
<dbReference type="NCBIfam" id="NF004067">
    <property type="entry name" value="PRK05580.1-4"/>
    <property type="match status" value="1"/>
</dbReference>
<comment type="similarity">
    <text evidence="12">Belongs to the helicase family. PriA subfamily.</text>
</comment>
<feature type="binding site" evidence="12">
    <location>
        <position position="439"/>
    </location>
    <ligand>
        <name>Zn(2+)</name>
        <dbReference type="ChEBI" id="CHEBI:29105"/>
        <label>1</label>
    </ligand>
</feature>
<keyword evidence="9 12" id="KW-0238">DNA-binding</keyword>
<feature type="binding site" evidence="12">
    <location>
        <position position="482"/>
    </location>
    <ligand>
        <name>Zn(2+)</name>
        <dbReference type="ChEBI" id="CHEBI:29105"/>
        <label>1</label>
    </ligand>
</feature>
<dbReference type="InterPro" id="IPR005259">
    <property type="entry name" value="PriA"/>
</dbReference>
<comment type="caution">
    <text evidence="15">The sequence shown here is derived from an EMBL/GenBank/DDBJ whole genome shotgun (WGS) entry which is preliminary data.</text>
</comment>
<dbReference type="RefSeq" id="WP_034776046.1">
    <property type="nucleotide sequence ID" value="NZ_JPER01000004.1"/>
</dbReference>
<dbReference type="InterPro" id="IPR041222">
    <property type="entry name" value="PriA_3primeBD"/>
</dbReference>
<evidence type="ECO:0000256" key="7">
    <source>
        <dbReference type="ARBA" id="ARBA00022833"/>
    </source>
</evidence>
<dbReference type="NCBIfam" id="NF004065">
    <property type="entry name" value="PRK05580.1-1"/>
    <property type="match status" value="1"/>
</dbReference>
<dbReference type="eggNOG" id="COG1198">
    <property type="taxonomic scope" value="Bacteria"/>
</dbReference>
<dbReference type="PANTHER" id="PTHR30580">
    <property type="entry name" value="PRIMOSOMAL PROTEIN N"/>
    <property type="match status" value="1"/>
</dbReference>
<reference evidence="15 16" key="1">
    <citation type="submission" date="2014-06" db="EMBL/GenBank/DDBJ databases">
        <title>The draft genome sequence of Idiomarina salinarum ISL-52.</title>
        <authorList>
            <person name="Du J."/>
            <person name="Shao Z."/>
        </authorList>
    </citation>
    <scope>NUCLEOTIDE SEQUENCE [LARGE SCALE GENOMIC DNA]</scope>
    <source>
        <strain evidence="15 16">ISL-52</strain>
    </source>
</reference>
<name>A0A094ISL8_9GAMM</name>
<dbReference type="Gene3D" id="3.40.1440.60">
    <property type="entry name" value="PriA, 3(prime) DNA-binding domain"/>
    <property type="match status" value="1"/>
</dbReference>
<dbReference type="AlphaFoldDB" id="A0A094ISL8"/>